<dbReference type="AlphaFoldDB" id="A0A9Q3PG89"/>
<evidence type="ECO:0000313" key="2">
    <source>
        <dbReference type="Proteomes" id="UP000765509"/>
    </source>
</evidence>
<reference evidence="1" key="1">
    <citation type="submission" date="2021-03" db="EMBL/GenBank/DDBJ databases">
        <title>Draft genome sequence of rust myrtle Austropuccinia psidii MF-1, a brazilian biotype.</title>
        <authorList>
            <person name="Quecine M.C."/>
            <person name="Pachon D.M.R."/>
            <person name="Bonatelli M.L."/>
            <person name="Correr F.H."/>
            <person name="Franceschini L.M."/>
            <person name="Leite T.F."/>
            <person name="Margarido G.R.A."/>
            <person name="Almeida C.A."/>
            <person name="Ferrarezi J.A."/>
            <person name="Labate C.A."/>
        </authorList>
    </citation>
    <scope>NUCLEOTIDE SEQUENCE</scope>
    <source>
        <strain evidence="1">MF-1</strain>
    </source>
</reference>
<dbReference type="GO" id="GO:0003676">
    <property type="term" value="F:nucleic acid binding"/>
    <property type="evidence" value="ECO:0007669"/>
    <property type="project" value="InterPro"/>
</dbReference>
<dbReference type="EMBL" id="AVOT02069713">
    <property type="protein sequence ID" value="MBW0560554.1"/>
    <property type="molecule type" value="Genomic_DNA"/>
</dbReference>
<dbReference type="Proteomes" id="UP000765509">
    <property type="component" value="Unassembled WGS sequence"/>
</dbReference>
<comment type="caution">
    <text evidence="1">The sequence shown here is derived from an EMBL/GenBank/DDBJ whole genome shotgun (WGS) entry which is preliminary data.</text>
</comment>
<protein>
    <submittedName>
        <fullName evidence="1">Uncharacterized protein</fullName>
    </submittedName>
</protein>
<proteinExistence type="predicted"/>
<feature type="non-terminal residue" evidence="1">
    <location>
        <position position="111"/>
    </location>
</feature>
<accession>A0A9Q3PG89</accession>
<keyword evidence="2" id="KW-1185">Reference proteome</keyword>
<dbReference type="Gene3D" id="3.30.420.10">
    <property type="entry name" value="Ribonuclease H-like superfamily/Ribonuclease H"/>
    <property type="match status" value="1"/>
</dbReference>
<name>A0A9Q3PG89_9BASI</name>
<evidence type="ECO:0000313" key="1">
    <source>
        <dbReference type="EMBL" id="MBW0560554.1"/>
    </source>
</evidence>
<organism evidence="1 2">
    <name type="scientific">Austropuccinia psidii MF-1</name>
    <dbReference type="NCBI Taxonomy" id="1389203"/>
    <lineage>
        <taxon>Eukaryota</taxon>
        <taxon>Fungi</taxon>
        <taxon>Dikarya</taxon>
        <taxon>Basidiomycota</taxon>
        <taxon>Pucciniomycotina</taxon>
        <taxon>Pucciniomycetes</taxon>
        <taxon>Pucciniales</taxon>
        <taxon>Sphaerophragmiaceae</taxon>
        <taxon>Austropuccinia</taxon>
    </lineage>
</organism>
<dbReference type="InterPro" id="IPR036397">
    <property type="entry name" value="RNaseH_sf"/>
</dbReference>
<gene>
    <name evidence="1" type="ORF">O181_100269</name>
</gene>
<sequence>MIRTLEDMARRFCECGLEFKDFDGFTHYWCTLLTALELEYKTSIHASTKQTPAILAKGWNPKLPQDYLRKEFVEIHPTASSFKGMLEKSRKDAVRCMEDAFSYTKDKLYKS</sequence>